<reference evidence="1" key="1">
    <citation type="submission" date="2023-07" db="EMBL/GenBank/DDBJ databases">
        <authorList>
            <consortium name="AG Swart"/>
            <person name="Singh M."/>
            <person name="Singh A."/>
            <person name="Seah K."/>
            <person name="Emmerich C."/>
        </authorList>
    </citation>
    <scope>NUCLEOTIDE SEQUENCE</scope>
    <source>
        <strain evidence="1">DP1</strain>
    </source>
</reference>
<gene>
    <name evidence="1" type="ORF">ECRASSUSDP1_LOCUS13473</name>
</gene>
<dbReference type="Proteomes" id="UP001295684">
    <property type="component" value="Unassembled WGS sequence"/>
</dbReference>
<dbReference type="EMBL" id="CAMPGE010013405">
    <property type="protein sequence ID" value="CAI2372145.1"/>
    <property type="molecule type" value="Genomic_DNA"/>
</dbReference>
<organism evidence="1 2">
    <name type="scientific">Euplotes crassus</name>
    <dbReference type="NCBI Taxonomy" id="5936"/>
    <lineage>
        <taxon>Eukaryota</taxon>
        <taxon>Sar</taxon>
        <taxon>Alveolata</taxon>
        <taxon>Ciliophora</taxon>
        <taxon>Intramacronucleata</taxon>
        <taxon>Spirotrichea</taxon>
        <taxon>Hypotrichia</taxon>
        <taxon>Euplotida</taxon>
        <taxon>Euplotidae</taxon>
        <taxon>Moneuplotes</taxon>
    </lineage>
</organism>
<comment type="caution">
    <text evidence="1">The sequence shown here is derived from an EMBL/GenBank/DDBJ whole genome shotgun (WGS) entry which is preliminary data.</text>
</comment>
<dbReference type="AlphaFoldDB" id="A0AAD1XES6"/>
<protein>
    <submittedName>
        <fullName evidence="1">Uncharacterized protein</fullName>
    </submittedName>
</protein>
<keyword evidence="2" id="KW-1185">Reference proteome</keyword>
<proteinExistence type="predicted"/>
<name>A0AAD1XES6_EUPCR</name>
<evidence type="ECO:0000313" key="1">
    <source>
        <dbReference type="EMBL" id="CAI2372145.1"/>
    </source>
</evidence>
<sequence length="251" mass="28923">MEPYCPCDFDFLDTDEFIQFVLEQKEQDWEEETKKEILTEDGLVRKDFEKFMKQAKGREMMKIGRNGSLELMRGGILGFQTKSFTEKSKVQRNLRKQSYVDLSCASAPSKSVRKIRKNLTQAKLKNRSNLSKRSWIDSFPTSSPSLPNQSYIKKKYITLSQTSFSPLKNPKPPKNPTKILSKYPSIPLPQLYNPYPKTSTKLIPQSQLNNDRIFDPAWISKSQRGADKSLFTTGHLRGKAKNYKNSSSNFT</sequence>
<evidence type="ECO:0000313" key="2">
    <source>
        <dbReference type="Proteomes" id="UP001295684"/>
    </source>
</evidence>
<accession>A0AAD1XES6</accession>